<organism evidence="1 2">
    <name type="scientific">Paenibacillus endophyticus</name>
    <dbReference type="NCBI Taxonomy" id="1294268"/>
    <lineage>
        <taxon>Bacteria</taxon>
        <taxon>Bacillati</taxon>
        <taxon>Bacillota</taxon>
        <taxon>Bacilli</taxon>
        <taxon>Bacillales</taxon>
        <taxon>Paenibacillaceae</taxon>
        <taxon>Paenibacillus</taxon>
    </lineage>
</organism>
<dbReference type="AlphaFoldDB" id="A0A7W5GE29"/>
<comment type="caution">
    <text evidence="1">The sequence shown here is derived from an EMBL/GenBank/DDBJ whole genome shotgun (WGS) entry which is preliminary data.</text>
</comment>
<sequence length="72" mass="8679">MIKPELAQYLYGKTFFHVRQRDQWALEVLQQFRQGLVDVPIYRHENIVKKTQEYIQANLEKDISLTMLADRI</sequence>
<dbReference type="EMBL" id="JACHXW010000028">
    <property type="protein sequence ID" value="MBB3155727.1"/>
    <property type="molecule type" value="Genomic_DNA"/>
</dbReference>
<accession>A0A7W5GE29</accession>
<dbReference type="Proteomes" id="UP000518605">
    <property type="component" value="Unassembled WGS sequence"/>
</dbReference>
<name>A0A7W5GE29_9BACL</name>
<proteinExistence type="predicted"/>
<protein>
    <submittedName>
        <fullName evidence="1">Uncharacterized protein</fullName>
    </submittedName>
</protein>
<gene>
    <name evidence="1" type="ORF">FHS16_005835</name>
</gene>
<dbReference type="RefSeq" id="WP_183570666.1">
    <property type="nucleotide sequence ID" value="NZ_CBCSLB010000032.1"/>
</dbReference>
<reference evidence="1 2" key="1">
    <citation type="submission" date="2020-08" db="EMBL/GenBank/DDBJ databases">
        <title>Genomic Encyclopedia of Type Strains, Phase III (KMG-III): the genomes of soil and plant-associated and newly described type strains.</title>
        <authorList>
            <person name="Whitman W."/>
        </authorList>
    </citation>
    <scope>NUCLEOTIDE SEQUENCE [LARGE SCALE GENOMIC DNA]</scope>
    <source>
        <strain evidence="1 2">CECT 8234</strain>
    </source>
</reference>
<evidence type="ECO:0000313" key="2">
    <source>
        <dbReference type="Proteomes" id="UP000518605"/>
    </source>
</evidence>
<keyword evidence="2" id="KW-1185">Reference proteome</keyword>
<evidence type="ECO:0000313" key="1">
    <source>
        <dbReference type="EMBL" id="MBB3155727.1"/>
    </source>
</evidence>